<dbReference type="NCBIfam" id="TIGR02794">
    <property type="entry name" value="tolA_full"/>
    <property type="match status" value="1"/>
</dbReference>
<feature type="domain" description="TonB C-terminal" evidence="6">
    <location>
        <begin position="194"/>
        <end position="287"/>
    </location>
</feature>
<dbReference type="EMBL" id="JBGCUO010000001">
    <property type="protein sequence ID" value="MEY1662408.1"/>
    <property type="molecule type" value="Genomic_DNA"/>
</dbReference>
<dbReference type="PROSITE" id="PS52015">
    <property type="entry name" value="TONB_CTD"/>
    <property type="match status" value="1"/>
</dbReference>
<evidence type="ECO:0000313" key="8">
    <source>
        <dbReference type="Proteomes" id="UP001562065"/>
    </source>
</evidence>
<dbReference type="RefSeq" id="WP_369455643.1">
    <property type="nucleotide sequence ID" value="NZ_JBGCUO010000001.1"/>
</dbReference>
<name>A0ABV4AHT9_9GAMM</name>
<reference evidence="7 8" key="1">
    <citation type="submission" date="2024-07" db="EMBL/GenBank/DDBJ databases">
        <authorList>
            <person name="Ren Q."/>
        </authorList>
    </citation>
    <scope>NUCLEOTIDE SEQUENCE [LARGE SCALE GENOMIC DNA]</scope>
    <source>
        <strain evidence="7 8">REN37</strain>
    </source>
</reference>
<feature type="region of interest" description="Disordered" evidence="5">
    <location>
        <begin position="49"/>
        <end position="195"/>
    </location>
</feature>
<evidence type="ECO:0000256" key="2">
    <source>
        <dbReference type="ARBA" id="ARBA00022692"/>
    </source>
</evidence>
<keyword evidence="8" id="KW-1185">Reference proteome</keyword>
<dbReference type="NCBIfam" id="TIGR01352">
    <property type="entry name" value="tonB_Cterm"/>
    <property type="match status" value="1"/>
</dbReference>
<evidence type="ECO:0000256" key="4">
    <source>
        <dbReference type="ARBA" id="ARBA00023136"/>
    </source>
</evidence>
<proteinExistence type="predicted"/>
<dbReference type="SUPFAM" id="SSF74653">
    <property type="entry name" value="TolA/TonB C-terminal domain"/>
    <property type="match status" value="1"/>
</dbReference>
<dbReference type="Pfam" id="PF13103">
    <property type="entry name" value="TonB_2"/>
    <property type="match status" value="1"/>
</dbReference>
<gene>
    <name evidence="7" type="primary">tolA</name>
    <name evidence="7" type="ORF">AB5I84_09650</name>
</gene>
<evidence type="ECO:0000256" key="5">
    <source>
        <dbReference type="SAM" id="MobiDB-lite"/>
    </source>
</evidence>
<comment type="caution">
    <text evidence="7">The sequence shown here is derived from an EMBL/GenBank/DDBJ whole genome shotgun (WGS) entry which is preliminary data.</text>
</comment>
<accession>A0ABV4AHT9</accession>
<keyword evidence="3" id="KW-1133">Transmembrane helix</keyword>
<protein>
    <submittedName>
        <fullName evidence="7">Cell envelope integrity protein TolA</fullName>
    </submittedName>
</protein>
<feature type="compositionally biased region" description="Basic and acidic residues" evidence="5">
    <location>
        <begin position="155"/>
        <end position="181"/>
    </location>
</feature>
<dbReference type="InterPro" id="IPR014161">
    <property type="entry name" value="Tol-Pal_TolA"/>
</dbReference>
<dbReference type="Gene3D" id="3.30.1150.10">
    <property type="match status" value="1"/>
</dbReference>
<feature type="compositionally biased region" description="Pro residues" evidence="5">
    <location>
        <begin position="79"/>
        <end position="141"/>
    </location>
</feature>
<dbReference type="InterPro" id="IPR037682">
    <property type="entry name" value="TonB_C"/>
</dbReference>
<evidence type="ECO:0000313" key="7">
    <source>
        <dbReference type="EMBL" id="MEY1662408.1"/>
    </source>
</evidence>
<dbReference type="Proteomes" id="UP001562065">
    <property type="component" value="Unassembled WGS sequence"/>
</dbReference>
<evidence type="ECO:0000256" key="3">
    <source>
        <dbReference type="ARBA" id="ARBA00022989"/>
    </source>
</evidence>
<evidence type="ECO:0000259" key="6">
    <source>
        <dbReference type="PROSITE" id="PS52015"/>
    </source>
</evidence>
<feature type="compositionally biased region" description="Pro residues" evidence="5">
    <location>
        <begin position="57"/>
        <end position="71"/>
    </location>
</feature>
<sequence length="287" mass="31193">MSARRPWLPSVLLSLLLHGAVVVLVAVNWSRAPELSRTPPPPAHIQAVVVERAQPARPQPAPRPTPQPPKPEPPKPEPPKPAPEPPKPTPPPPRPEPPKPAPTPRPEPPKPAPTPTPAPTPRPQPPKPEPPKPAPEPPKPAPSFDQPDMAALLAEEERQMRDAQRAEQAARDKAEQERAAREAQAGAEHAVDPESEEYKAAIRQVIERRWIRPPSARNGMQVVLTVHLAPGGDVLDVAVSQSSGDRNLDQSAVNAVKSAGRLPVPDGTAFAPFRRFNFLFKPEDMRL</sequence>
<organism evidence="7 8">
    <name type="scientific">Isoalcanivorax beigongshangi</name>
    <dbReference type="NCBI Taxonomy" id="3238810"/>
    <lineage>
        <taxon>Bacteria</taxon>
        <taxon>Pseudomonadati</taxon>
        <taxon>Pseudomonadota</taxon>
        <taxon>Gammaproteobacteria</taxon>
        <taxon>Oceanospirillales</taxon>
        <taxon>Alcanivoracaceae</taxon>
        <taxon>Isoalcanivorax</taxon>
    </lineage>
</organism>
<keyword evidence="2" id="KW-0812">Transmembrane</keyword>
<dbReference type="PRINTS" id="PR01217">
    <property type="entry name" value="PRICHEXTENSN"/>
</dbReference>
<dbReference type="InterPro" id="IPR006260">
    <property type="entry name" value="TonB/TolA_C"/>
</dbReference>
<keyword evidence="4" id="KW-0472">Membrane</keyword>
<evidence type="ECO:0000256" key="1">
    <source>
        <dbReference type="ARBA" id="ARBA00004167"/>
    </source>
</evidence>
<comment type="subcellular location">
    <subcellularLocation>
        <location evidence="1">Membrane</location>
        <topology evidence="1">Single-pass membrane protein</topology>
    </subcellularLocation>
</comment>